<proteinExistence type="predicted"/>
<evidence type="ECO:0000313" key="2">
    <source>
        <dbReference type="Proteomes" id="UP000198211"/>
    </source>
</evidence>
<evidence type="ECO:0000313" key="1">
    <source>
        <dbReference type="EMBL" id="OWY98647.1"/>
    </source>
</evidence>
<protein>
    <recommendedName>
        <fullName evidence="3">Eukaryotic/viral aspartic protease</fullName>
    </recommendedName>
</protein>
<organism evidence="1 2">
    <name type="scientific">Phytophthora megakarya</name>
    <dbReference type="NCBI Taxonomy" id="4795"/>
    <lineage>
        <taxon>Eukaryota</taxon>
        <taxon>Sar</taxon>
        <taxon>Stramenopiles</taxon>
        <taxon>Oomycota</taxon>
        <taxon>Peronosporomycetes</taxon>
        <taxon>Peronosporales</taxon>
        <taxon>Peronosporaceae</taxon>
        <taxon>Phytophthora</taxon>
    </lineage>
</organism>
<keyword evidence="2" id="KW-1185">Reference proteome</keyword>
<reference evidence="2" key="1">
    <citation type="submission" date="2017-03" db="EMBL/GenBank/DDBJ databases">
        <title>Phytopthora megakarya and P. palmivora, two closely related causual agents of cacao black pod achieved similar genome size and gene model numbers by different mechanisms.</title>
        <authorList>
            <person name="Ali S."/>
            <person name="Shao J."/>
            <person name="Larry D.J."/>
            <person name="Kronmiller B."/>
            <person name="Shen D."/>
            <person name="Strem M.D."/>
            <person name="Melnick R.L."/>
            <person name="Guiltinan M.J."/>
            <person name="Tyler B.M."/>
            <person name="Meinhardt L.W."/>
            <person name="Bailey B.A."/>
        </authorList>
    </citation>
    <scope>NUCLEOTIDE SEQUENCE [LARGE SCALE GENOMIC DNA]</scope>
    <source>
        <strain evidence="2">zdho120</strain>
    </source>
</reference>
<dbReference type="OrthoDB" id="128412at2759"/>
<sequence>MISLDLARRLKFKLNSQKRIKVLGLGDIPSYITSRAPIKIILEWRVVYVMDVWVTTIGEGVDVLLGIDFMCSTGVRLGIREGMVGLPDEESILMYVYTIRNREYRDIPVCPLRGLHLRPGEHANVAIQYGQCRQLQDVTIQENTLSAKARVCQEAYEQMLWDAAPLAVMVPQYKWPTKLLVRPKEPERAQV</sequence>
<gene>
    <name evidence="1" type="ORF">PHMEG_00030538</name>
</gene>
<name>A0A225V117_9STRA</name>
<accession>A0A225V117</accession>
<evidence type="ECO:0008006" key="3">
    <source>
        <dbReference type="Google" id="ProtNLM"/>
    </source>
</evidence>
<dbReference type="Proteomes" id="UP000198211">
    <property type="component" value="Unassembled WGS sequence"/>
</dbReference>
<dbReference type="EMBL" id="NBNE01009204">
    <property type="protein sequence ID" value="OWY98647.1"/>
    <property type="molecule type" value="Genomic_DNA"/>
</dbReference>
<comment type="caution">
    <text evidence="1">The sequence shown here is derived from an EMBL/GenBank/DDBJ whole genome shotgun (WGS) entry which is preliminary data.</text>
</comment>
<dbReference type="AlphaFoldDB" id="A0A225V117"/>